<proteinExistence type="inferred from homology"/>
<keyword evidence="6" id="KW-0326">Glycosidase</keyword>
<dbReference type="RefSeq" id="WP_062483108.1">
    <property type="nucleotide sequence ID" value="NZ_CP013650.1"/>
</dbReference>
<sequence length="443" mass="50003">MTSNPLQFICSALLRLTGSIALLVLLSSCANKPSTEAETLTTAGAISGNYPNLFAGAGYSQADIDNKIASAFTQLFYGDRDTQRVYYQDGHNSHGPKAYIEDINNQDVRSEGMSYGMMIAVQLDKQQEFNALWNWAVSHTYQDDPSHPAYGYFAWSVRPDGTIIDPMPAPDGEEYFATALYFASVRWGDGEGIFNYQAQADNLLTHMRHREIITGTTIKGQQSATNLFHPEYAMVRFTPDLAHSEHTDASYHLPAFYEVWARVGPKADRAFWKRAAHASRDYFSLAAHPKTGLTPDYGNFDGSPWAAPWRPESKDFRFDAWRTAMNWSFDWSWWRQDPRARQLSDRLQAFFASEGLDNYVSQYSLDGKKLDNAQTTGLVAMNAVASLAATRPVAEDFVHALWQQSIPAGRHRYYDGMLYMMALLHVSGQYQAWLPTQLNEQQP</sequence>
<evidence type="ECO:0000256" key="2">
    <source>
        <dbReference type="ARBA" id="ARBA00009209"/>
    </source>
</evidence>
<evidence type="ECO:0000256" key="3">
    <source>
        <dbReference type="ARBA" id="ARBA00012601"/>
    </source>
</evidence>
<evidence type="ECO:0000256" key="7">
    <source>
        <dbReference type="ARBA" id="ARBA00023326"/>
    </source>
</evidence>
<evidence type="ECO:0000256" key="4">
    <source>
        <dbReference type="ARBA" id="ARBA00022801"/>
    </source>
</evidence>
<dbReference type="GO" id="GO:0008810">
    <property type="term" value="F:cellulase activity"/>
    <property type="evidence" value="ECO:0007669"/>
    <property type="project" value="UniProtKB-EC"/>
</dbReference>
<keyword evidence="5" id="KW-0136">Cellulose degradation</keyword>
<comment type="similarity">
    <text evidence="2">Belongs to the glycosyl hydrolase 8 (cellulase D) family.</text>
</comment>
<dbReference type="KEGG" id="lal:AT746_17515"/>
<evidence type="ECO:0000256" key="6">
    <source>
        <dbReference type="ARBA" id="ARBA00023295"/>
    </source>
</evidence>
<dbReference type="STRING" id="1526571.AT746_17515"/>
<dbReference type="Proteomes" id="UP000068447">
    <property type="component" value="Chromosome"/>
</dbReference>
<keyword evidence="4 8" id="KW-0378">Hydrolase</keyword>
<accession>A0A0U2ZNP0</accession>
<dbReference type="InterPro" id="IPR012341">
    <property type="entry name" value="6hp_glycosidase-like_sf"/>
</dbReference>
<dbReference type="GO" id="GO:0030245">
    <property type="term" value="P:cellulose catabolic process"/>
    <property type="evidence" value="ECO:0007669"/>
    <property type="project" value="UniProtKB-KW"/>
</dbReference>
<keyword evidence="7" id="KW-0119">Carbohydrate metabolism</keyword>
<protein>
    <recommendedName>
        <fullName evidence="3">cellulase</fullName>
        <ecNumber evidence="3">3.2.1.4</ecNumber>
    </recommendedName>
</protein>
<reference evidence="8 9" key="1">
    <citation type="submission" date="2015-12" db="EMBL/GenBank/DDBJ databases">
        <title>Complete genome of Lacimicrobium alkaliphilum KCTC 32984.</title>
        <authorList>
            <person name="Kim S.-G."/>
            <person name="Lee Y.-J."/>
        </authorList>
    </citation>
    <scope>NUCLEOTIDE SEQUENCE [LARGE SCALE GENOMIC DNA]</scope>
    <source>
        <strain evidence="8 9">YelD216</strain>
    </source>
</reference>
<dbReference type="AlphaFoldDB" id="A0A0U2ZNP0"/>
<name>A0A0U2ZNP0_9ALTE</name>
<dbReference type="EC" id="3.2.1.4" evidence="3"/>
<dbReference type="SUPFAM" id="SSF48208">
    <property type="entry name" value="Six-hairpin glycosidases"/>
    <property type="match status" value="1"/>
</dbReference>
<dbReference type="InterPro" id="IPR002037">
    <property type="entry name" value="Glyco_hydro_8"/>
</dbReference>
<keyword evidence="9" id="KW-1185">Reference proteome</keyword>
<keyword evidence="7" id="KW-0624">Polysaccharide degradation</keyword>
<dbReference type="EMBL" id="CP013650">
    <property type="protein sequence ID" value="ALS99884.1"/>
    <property type="molecule type" value="Genomic_DNA"/>
</dbReference>
<dbReference type="PRINTS" id="PR00735">
    <property type="entry name" value="GLHYDRLASE8"/>
</dbReference>
<evidence type="ECO:0000313" key="9">
    <source>
        <dbReference type="Proteomes" id="UP000068447"/>
    </source>
</evidence>
<organism evidence="8 9">
    <name type="scientific">Lacimicrobium alkaliphilum</name>
    <dbReference type="NCBI Taxonomy" id="1526571"/>
    <lineage>
        <taxon>Bacteria</taxon>
        <taxon>Pseudomonadati</taxon>
        <taxon>Pseudomonadota</taxon>
        <taxon>Gammaproteobacteria</taxon>
        <taxon>Alteromonadales</taxon>
        <taxon>Alteromonadaceae</taxon>
        <taxon>Lacimicrobium</taxon>
    </lineage>
</organism>
<dbReference type="OrthoDB" id="9766708at2"/>
<dbReference type="InterPro" id="IPR008928">
    <property type="entry name" value="6-hairpin_glycosidase_sf"/>
</dbReference>
<gene>
    <name evidence="8" type="ORF">AT746_17515</name>
</gene>
<evidence type="ECO:0000313" key="8">
    <source>
        <dbReference type="EMBL" id="ALS99884.1"/>
    </source>
</evidence>
<dbReference type="Gene3D" id="1.50.10.10">
    <property type="match status" value="1"/>
</dbReference>
<comment type="catalytic activity">
    <reaction evidence="1">
        <text>Endohydrolysis of (1-&gt;4)-beta-D-glucosidic linkages in cellulose, lichenin and cereal beta-D-glucans.</text>
        <dbReference type="EC" id="3.2.1.4"/>
    </reaction>
</comment>
<dbReference type="Pfam" id="PF01270">
    <property type="entry name" value="Glyco_hydro_8"/>
    <property type="match status" value="1"/>
</dbReference>
<evidence type="ECO:0000256" key="5">
    <source>
        <dbReference type="ARBA" id="ARBA00023001"/>
    </source>
</evidence>
<evidence type="ECO:0000256" key="1">
    <source>
        <dbReference type="ARBA" id="ARBA00000966"/>
    </source>
</evidence>